<keyword evidence="10" id="KW-0915">Sodium</keyword>
<dbReference type="HAMAP" id="MF_00454">
    <property type="entry name" value="FluC"/>
    <property type="match status" value="1"/>
</dbReference>
<feature type="transmembrane region" description="Helical" evidence="10">
    <location>
        <begin position="74"/>
        <end position="94"/>
    </location>
</feature>
<keyword evidence="10" id="KW-0479">Metal-binding</keyword>
<evidence type="ECO:0000313" key="11">
    <source>
        <dbReference type="EMBL" id="QKD80453.1"/>
    </source>
</evidence>
<comment type="catalytic activity">
    <reaction evidence="8">
        <text>fluoride(in) = fluoride(out)</text>
        <dbReference type="Rhea" id="RHEA:76159"/>
        <dbReference type="ChEBI" id="CHEBI:17051"/>
    </reaction>
    <physiologicalReaction direction="left-to-right" evidence="8">
        <dbReference type="Rhea" id="RHEA:76160"/>
    </physiologicalReaction>
</comment>
<dbReference type="AlphaFoldDB" id="A0A6M8BAZ5"/>
<keyword evidence="10" id="KW-0813">Transport</keyword>
<feature type="transmembrane region" description="Helical" evidence="10">
    <location>
        <begin position="106"/>
        <end position="128"/>
    </location>
</feature>
<keyword evidence="5 10" id="KW-0472">Membrane</keyword>
<dbReference type="GO" id="GO:0005886">
    <property type="term" value="C:plasma membrane"/>
    <property type="evidence" value="ECO:0007669"/>
    <property type="project" value="UniProtKB-SubCell"/>
</dbReference>
<organism evidence="11 12">
    <name type="scientific">Actinomyces marmotae</name>
    <dbReference type="NCBI Taxonomy" id="2737173"/>
    <lineage>
        <taxon>Bacteria</taxon>
        <taxon>Bacillati</taxon>
        <taxon>Actinomycetota</taxon>
        <taxon>Actinomycetes</taxon>
        <taxon>Actinomycetales</taxon>
        <taxon>Actinomycetaceae</taxon>
        <taxon>Actinomyces</taxon>
    </lineage>
</organism>
<reference evidence="11 12" key="1">
    <citation type="submission" date="2020-05" db="EMBL/GenBank/DDBJ databases">
        <title>Actinomyces sp. zg-325.</title>
        <authorList>
            <person name="Yang C."/>
        </authorList>
    </citation>
    <scope>NUCLEOTIDE SEQUENCE [LARGE SCALE GENOMIC DNA]</scope>
    <source>
        <strain evidence="12">zg-325</strain>
    </source>
</reference>
<protein>
    <recommendedName>
        <fullName evidence="10">Fluoride-specific ion channel FluC</fullName>
    </recommendedName>
</protein>
<comment type="subcellular location">
    <subcellularLocation>
        <location evidence="1 10">Cell membrane</location>
        <topology evidence="1 10">Multi-pass membrane protein</topology>
    </subcellularLocation>
</comment>
<dbReference type="InterPro" id="IPR003691">
    <property type="entry name" value="FluC"/>
</dbReference>
<dbReference type="GO" id="GO:0062054">
    <property type="term" value="F:fluoride channel activity"/>
    <property type="evidence" value="ECO:0007669"/>
    <property type="project" value="UniProtKB-UniRule"/>
</dbReference>
<proteinExistence type="inferred from homology"/>
<evidence type="ECO:0000256" key="1">
    <source>
        <dbReference type="ARBA" id="ARBA00004651"/>
    </source>
</evidence>
<dbReference type="Pfam" id="PF02537">
    <property type="entry name" value="CRCB"/>
    <property type="match status" value="1"/>
</dbReference>
<accession>A0A6M8BAZ5</accession>
<keyword evidence="3 10" id="KW-0812">Transmembrane</keyword>
<feature type="binding site" evidence="10">
    <location>
        <position position="88"/>
    </location>
    <ligand>
        <name>Na(+)</name>
        <dbReference type="ChEBI" id="CHEBI:29101"/>
        <note>structural</note>
    </ligand>
</feature>
<evidence type="ECO:0000256" key="6">
    <source>
        <dbReference type="ARBA" id="ARBA00023303"/>
    </source>
</evidence>
<evidence type="ECO:0000256" key="5">
    <source>
        <dbReference type="ARBA" id="ARBA00023136"/>
    </source>
</evidence>
<dbReference type="EMBL" id="CP053642">
    <property type="protein sequence ID" value="QKD80453.1"/>
    <property type="molecule type" value="Genomic_DNA"/>
</dbReference>
<gene>
    <name evidence="10" type="primary">fluC</name>
    <name evidence="10" type="synonym">crcB</name>
    <name evidence="11" type="ORF">HPC72_09755</name>
</gene>
<keyword evidence="12" id="KW-1185">Reference proteome</keyword>
<evidence type="ECO:0000256" key="2">
    <source>
        <dbReference type="ARBA" id="ARBA00022475"/>
    </source>
</evidence>
<evidence type="ECO:0000313" key="12">
    <source>
        <dbReference type="Proteomes" id="UP000504752"/>
    </source>
</evidence>
<evidence type="ECO:0000256" key="3">
    <source>
        <dbReference type="ARBA" id="ARBA00022692"/>
    </source>
</evidence>
<dbReference type="RefSeq" id="WP_159522370.1">
    <property type="nucleotide sequence ID" value="NZ_CP053642.1"/>
</dbReference>
<evidence type="ECO:0000256" key="4">
    <source>
        <dbReference type="ARBA" id="ARBA00022989"/>
    </source>
</evidence>
<comment type="activity regulation">
    <text evidence="10">Na(+) is not transported, but it plays an essential structural role and its presence is essential for fluoride channel function.</text>
</comment>
<keyword evidence="6 10" id="KW-0407">Ion channel</keyword>
<dbReference type="Proteomes" id="UP000504752">
    <property type="component" value="Chromosome"/>
</dbReference>
<comment type="function">
    <text evidence="9 10">Fluoride-specific ion channel. Important for reducing fluoride concentration in the cell, thus reducing its toxicity.</text>
</comment>
<feature type="binding site" evidence="10">
    <location>
        <position position="85"/>
    </location>
    <ligand>
        <name>Na(+)</name>
        <dbReference type="ChEBI" id="CHEBI:29101"/>
        <note>structural</note>
    </ligand>
</feature>
<sequence>MGPSPAPDWPALAVVGLGGAVGTSLRAGLAELIGPSPSGLPWATATANLVGALLLGLILGQFAAPGRQTGRHRLIRLGLGTGLMGALTTYSTLISETLHLIDQGRAALGAAYLLGSLVAGLALAGLGLRLSGLLDRSRHAGPTDSVGGGSARPEPT</sequence>
<dbReference type="KEGG" id="amam:HPC72_09755"/>
<dbReference type="PANTHER" id="PTHR28259">
    <property type="entry name" value="FLUORIDE EXPORT PROTEIN 1-RELATED"/>
    <property type="match status" value="1"/>
</dbReference>
<name>A0A6M8BAZ5_9ACTO</name>
<evidence type="ECO:0000256" key="7">
    <source>
        <dbReference type="ARBA" id="ARBA00035120"/>
    </source>
</evidence>
<comment type="similarity">
    <text evidence="7 10">Belongs to the fluoride channel Fluc/FEX (TC 1.A.43) family.</text>
</comment>
<dbReference type="GO" id="GO:0046872">
    <property type="term" value="F:metal ion binding"/>
    <property type="evidence" value="ECO:0007669"/>
    <property type="project" value="UniProtKB-KW"/>
</dbReference>
<dbReference type="PANTHER" id="PTHR28259:SF1">
    <property type="entry name" value="FLUORIDE EXPORT PROTEIN 1-RELATED"/>
    <property type="match status" value="1"/>
</dbReference>
<keyword evidence="2 10" id="KW-1003">Cell membrane</keyword>
<feature type="transmembrane region" description="Helical" evidence="10">
    <location>
        <begin position="42"/>
        <end position="62"/>
    </location>
</feature>
<dbReference type="GO" id="GO:0140114">
    <property type="term" value="P:cellular detoxification of fluoride"/>
    <property type="evidence" value="ECO:0007669"/>
    <property type="project" value="UniProtKB-UniRule"/>
</dbReference>
<keyword evidence="10" id="KW-0406">Ion transport</keyword>
<keyword evidence="4 10" id="KW-1133">Transmembrane helix</keyword>
<evidence type="ECO:0000256" key="10">
    <source>
        <dbReference type="HAMAP-Rule" id="MF_00454"/>
    </source>
</evidence>
<evidence type="ECO:0000256" key="9">
    <source>
        <dbReference type="ARBA" id="ARBA00049940"/>
    </source>
</evidence>
<evidence type="ECO:0000256" key="8">
    <source>
        <dbReference type="ARBA" id="ARBA00035585"/>
    </source>
</evidence>